<evidence type="ECO:0000256" key="3">
    <source>
        <dbReference type="ARBA" id="ARBA00022475"/>
    </source>
</evidence>
<organism evidence="9 10">
    <name type="scientific">Paenibacillus etheri</name>
    <dbReference type="NCBI Taxonomy" id="1306852"/>
    <lineage>
        <taxon>Bacteria</taxon>
        <taxon>Bacillati</taxon>
        <taxon>Bacillota</taxon>
        <taxon>Bacilli</taxon>
        <taxon>Bacillales</taxon>
        <taxon>Paenibacillaceae</taxon>
        <taxon>Paenibacillus</taxon>
    </lineage>
</organism>
<reference evidence="9 10" key="1">
    <citation type="journal article" date="2015" name="Int. Biodeterior. Biodegradation">
        <title>Physiological and genetic screening methods for the isolation of methyl tert-butyl ether-degrading bacteria for bioremediation purposes.</title>
        <authorList>
            <person name="Guisado I.M."/>
            <person name="Purswani J."/>
            <person name="Gonzalez Lopez J."/>
            <person name="Pozo C."/>
        </authorList>
    </citation>
    <scope>NUCLEOTIDE SEQUENCE [LARGE SCALE GENOMIC DNA]</scope>
    <source>
        <strain evidence="9 10">SH7</strain>
    </source>
</reference>
<evidence type="ECO:0000256" key="4">
    <source>
        <dbReference type="ARBA" id="ARBA00022692"/>
    </source>
</evidence>
<sequence>MEFEYLLRVVGAGICGVLVGFERKSRMKEAGVRTHFIVALGAALMMIISKYGFQDQAAWSNVKLDPARIAAQVVSGVGFLGAGMIFMHRHTVKGLTTAAGIWATAGLGLAIGSGLYILGAGATIIILLGQKILHGRYSWLASPKTQQIVICLSNTEGAMSRIQQLLEDKNITILSFHAENNSLASELNLEIIVKFPESFNSVNLLSLIQEDTSVKAVDFQ</sequence>
<keyword evidence="3" id="KW-1003">Cell membrane</keyword>
<dbReference type="EMBL" id="LCZJ02000018">
    <property type="protein sequence ID" value="KTD87294.1"/>
    <property type="molecule type" value="Genomic_DNA"/>
</dbReference>
<keyword evidence="6 7" id="KW-0472">Membrane</keyword>
<evidence type="ECO:0000256" key="2">
    <source>
        <dbReference type="ARBA" id="ARBA00009298"/>
    </source>
</evidence>
<dbReference type="AlphaFoldDB" id="A0A0W1B128"/>
<dbReference type="PRINTS" id="PR01837">
    <property type="entry name" value="MGTCSAPBPROT"/>
</dbReference>
<dbReference type="InterPro" id="IPR049177">
    <property type="entry name" value="MgtC_SapB_SrpB_YhiD_N"/>
</dbReference>
<dbReference type="PANTHER" id="PTHR33778:SF1">
    <property type="entry name" value="MAGNESIUM TRANSPORTER YHID-RELATED"/>
    <property type="match status" value="1"/>
</dbReference>
<feature type="transmembrane region" description="Helical" evidence="7">
    <location>
        <begin position="69"/>
        <end position="87"/>
    </location>
</feature>
<dbReference type="RefSeq" id="WP_060622819.1">
    <property type="nucleotide sequence ID" value="NZ_LCZJ02000018.1"/>
</dbReference>
<evidence type="ECO:0000256" key="7">
    <source>
        <dbReference type="SAM" id="Phobius"/>
    </source>
</evidence>
<feature type="transmembrane region" description="Helical" evidence="7">
    <location>
        <begin position="99"/>
        <end position="128"/>
    </location>
</feature>
<feature type="domain" description="MgtC/SapB/SrpB/YhiD N-terminal" evidence="8">
    <location>
        <begin position="12"/>
        <end position="131"/>
    </location>
</feature>
<accession>A0A0W1B128</accession>
<dbReference type="GO" id="GO:0005886">
    <property type="term" value="C:plasma membrane"/>
    <property type="evidence" value="ECO:0007669"/>
    <property type="project" value="UniProtKB-SubCell"/>
</dbReference>
<proteinExistence type="inferred from homology"/>
<dbReference type="PANTHER" id="PTHR33778">
    <property type="entry name" value="PROTEIN MGTC"/>
    <property type="match status" value="1"/>
</dbReference>
<dbReference type="InterPro" id="IPR003416">
    <property type="entry name" value="MgtC/SapB/SrpB/YhiD_fam"/>
</dbReference>
<dbReference type="Proteomes" id="UP000054709">
    <property type="component" value="Unassembled WGS sequence"/>
</dbReference>
<keyword evidence="4 7" id="KW-0812">Transmembrane</keyword>
<evidence type="ECO:0000313" key="10">
    <source>
        <dbReference type="Proteomes" id="UP000054709"/>
    </source>
</evidence>
<evidence type="ECO:0000256" key="1">
    <source>
        <dbReference type="ARBA" id="ARBA00004651"/>
    </source>
</evidence>
<feature type="transmembrane region" description="Helical" evidence="7">
    <location>
        <begin position="34"/>
        <end position="53"/>
    </location>
</feature>
<gene>
    <name evidence="9" type="ORF">UQ64_10720</name>
</gene>
<evidence type="ECO:0000256" key="6">
    <source>
        <dbReference type="ARBA" id="ARBA00023136"/>
    </source>
</evidence>
<keyword evidence="10" id="KW-1185">Reference proteome</keyword>
<evidence type="ECO:0000313" key="9">
    <source>
        <dbReference type="EMBL" id="KTD87294.1"/>
    </source>
</evidence>
<feature type="transmembrane region" description="Helical" evidence="7">
    <location>
        <begin position="6"/>
        <end position="22"/>
    </location>
</feature>
<comment type="subcellular location">
    <subcellularLocation>
        <location evidence="1">Cell membrane</location>
        <topology evidence="1">Multi-pass membrane protein</topology>
    </subcellularLocation>
</comment>
<comment type="caution">
    <text evidence="9">The sequence shown here is derived from an EMBL/GenBank/DDBJ whole genome shotgun (WGS) entry which is preliminary data.</text>
</comment>
<evidence type="ECO:0000256" key="5">
    <source>
        <dbReference type="ARBA" id="ARBA00022989"/>
    </source>
</evidence>
<keyword evidence="5 7" id="KW-1133">Transmembrane helix</keyword>
<evidence type="ECO:0000259" key="8">
    <source>
        <dbReference type="Pfam" id="PF02308"/>
    </source>
</evidence>
<name>A0A0W1B128_9BACL</name>
<dbReference type="Pfam" id="PF02308">
    <property type="entry name" value="MgtC"/>
    <property type="match status" value="1"/>
</dbReference>
<comment type="similarity">
    <text evidence="2">Belongs to the MgtC/SapB family.</text>
</comment>
<protein>
    <submittedName>
        <fullName evidence="9">Magnesium transporter</fullName>
    </submittedName>
</protein>
<dbReference type="OrthoDB" id="9811198at2"/>